<organism evidence="1">
    <name type="scientific">Rhizophora mucronata</name>
    <name type="common">Asiatic mangrove</name>
    <dbReference type="NCBI Taxonomy" id="61149"/>
    <lineage>
        <taxon>Eukaryota</taxon>
        <taxon>Viridiplantae</taxon>
        <taxon>Streptophyta</taxon>
        <taxon>Embryophyta</taxon>
        <taxon>Tracheophyta</taxon>
        <taxon>Spermatophyta</taxon>
        <taxon>Magnoliopsida</taxon>
        <taxon>eudicotyledons</taxon>
        <taxon>Gunneridae</taxon>
        <taxon>Pentapetalae</taxon>
        <taxon>rosids</taxon>
        <taxon>fabids</taxon>
        <taxon>Malpighiales</taxon>
        <taxon>Rhizophoraceae</taxon>
        <taxon>Rhizophora</taxon>
    </lineage>
</organism>
<accession>A0A2P2IRJ7</accession>
<name>A0A2P2IRJ7_RHIMU</name>
<sequence>MELNVPSDAWGKQGKCLVTCKPETSCTPFAGPFPNLCRLPHIVKSFSRSNAW</sequence>
<protein>
    <submittedName>
        <fullName evidence="1">Uncharacterized protein</fullName>
    </submittedName>
</protein>
<reference evidence="1" key="1">
    <citation type="submission" date="2018-02" db="EMBL/GenBank/DDBJ databases">
        <title>Rhizophora mucronata_Transcriptome.</title>
        <authorList>
            <person name="Meera S.P."/>
            <person name="Sreeshan A."/>
            <person name="Augustine A."/>
        </authorList>
    </citation>
    <scope>NUCLEOTIDE SEQUENCE</scope>
    <source>
        <tissue evidence="1">Leaf</tissue>
    </source>
</reference>
<evidence type="ECO:0000313" key="1">
    <source>
        <dbReference type="EMBL" id="MBW83797.1"/>
    </source>
</evidence>
<dbReference type="EMBL" id="GGEC01003314">
    <property type="protein sequence ID" value="MBW83797.1"/>
    <property type="molecule type" value="Transcribed_RNA"/>
</dbReference>
<proteinExistence type="predicted"/>
<dbReference type="AlphaFoldDB" id="A0A2P2IRJ7"/>